<gene>
    <name evidence="3" type="ORF">H257_01561</name>
</gene>
<evidence type="ECO:0000256" key="1">
    <source>
        <dbReference type="SAM" id="MobiDB-lite"/>
    </source>
</evidence>
<protein>
    <recommendedName>
        <fullName evidence="2">5'-3' DNA helicase ZGRF1-like N-terminal domain-containing protein</fullName>
    </recommendedName>
</protein>
<name>W4H9M7_APHAT</name>
<dbReference type="OrthoDB" id="71559at2759"/>
<dbReference type="EMBL" id="KI913115">
    <property type="protein sequence ID" value="ETV88266.1"/>
    <property type="molecule type" value="Genomic_DNA"/>
</dbReference>
<dbReference type="AlphaFoldDB" id="W4H9M7"/>
<reference evidence="3" key="1">
    <citation type="submission" date="2013-12" db="EMBL/GenBank/DDBJ databases">
        <title>The Genome Sequence of Aphanomyces astaci APO3.</title>
        <authorList>
            <consortium name="The Broad Institute Genomics Platform"/>
            <person name="Russ C."/>
            <person name="Tyler B."/>
            <person name="van West P."/>
            <person name="Dieguez-Uribeondo J."/>
            <person name="Young S.K."/>
            <person name="Zeng Q."/>
            <person name="Gargeya S."/>
            <person name="Fitzgerald M."/>
            <person name="Abouelleil A."/>
            <person name="Alvarado L."/>
            <person name="Chapman S.B."/>
            <person name="Gainer-Dewar J."/>
            <person name="Goldberg J."/>
            <person name="Griggs A."/>
            <person name="Gujja S."/>
            <person name="Hansen M."/>
            <person name="Howarth C."/>
            <person name="Imamovic A."/>
            <person name="Ireland A."/>
            <person name="Larimer J."/>
            <person name="McCowan C."/>
            <person name="Murphy C."/>
            <person name="Pearson M."/>
            <person name="Poon T.W."/>
            <person name="Priest M."/>
            <person name="Roberts A."/>
            <person name="Saif S."/>
            <person name="Shea T."/>
            <person name="Sykes S."/>
            <person name="Wortman J."/>
            <person name="Nusbaum C."/>
            <person name="Birren B."/>
        </authorList>
    </citation>
    <scope>NUCLEOTIDE SEQUENCE [LARGE SCALE GENOMIC DNA]</scope>
    <source>
        <strain evidence="3">APO3</strain>
    </source>
</reference>
<dbReference type="GeneID" id="20803557"/>
<feature type="compositionally biased region" description="Low complexity" evidence="1">
    <location>
        <begin position="166"/>
        <end position="176"/>
    </location>
</feature>
<evidence type="ECO:0000259" key="2">
    <source>
        <dbReference type="Pfam" id="PF10382"/>
    </source>
</evidence>
<feature type="domain" description="5'-3' DNA helicase ZGRF1-like N-terminal" evidence="2">
    <location>
        <begin position="4"/>
        <end position="70"/>
    </location>
</feature>
<feature type="region of interest" description="Disordered" evidence="1">
    <location>
        <begin position="78"/>
        <end position="131"/>
    </location>
</feature>
<sequence>MIVCLYTKHKTQKKKTYHDGHVIRSATKLTLLNDAGVSIDSMAQSATEWTRDFPHFDFPKFLVDIDEDVYTGNNALPSTGSVPYPGPEGVAKTAPPSSFGRPGGGSVKPPPGKYVPPRNKFQPPKRKYDEDAGEAIENKNAADFTRTFTLQRPQHEQPLHHPPPSTSTRAPTARSHVSAPGMSAKKSRYDYNNEDMPCTEVIPVIRTSSNHPKSSMVDTTSDLSKLVSSEWPEMPKPLPRTYDEIRRLLGVLDDP</sequence>
<accession>W4H9M7</accession>
<evidence type="ECO:0000313" key="3">
    <source>
        <dbReference type="EMBL" id="ETV88266.1"/>
    </source>
</evidence>
<dbReference type="InterPro" id="IPR018838">
    <property type="entry name" value="ZGRF1-like_N"/>
</dbReference>
<proteinExistence type="predicted"/>
<feature type="region of interest" description="Disordered" evidence="1">
    <location>
        <begin position="154"/>
        <end position="194"/>
    </location>
</feature>
<organism evidence="3">
    <name type="scientific">Aphanomyces astaci</name>
    <name type="common">Crayfish plague agent</name>
    <dbReference type="NCBI Taxonomy" id="112090"/>
    <lineage>
        <taxon>Eukaryota</taxon>
        <taxon>Sar</taxon>
        <taxon>Stramenopiles</taxon>
        <taxon>Oomycota</taxon>
        <taxon>Saprolegniomycetes</taxon>
        <taxon>Saprolegniales</taxon>
        <taxon>Verrucalvaceae</taxon>
        <taxon>Aphanomyces</taxon>
    </lineage>
</organism>
<dbReference type="Pfam" id="PF10382">
    <property type="entry name" value="ZGRF1-like_N"/>
    <property type="match status" value="1"/>
</dbReference>
<dbReference type="VEuPathDB" id="FungiDB:H257_01561"/>
<dbReference type="RefSeq" id="XP_009823129.1">
    <property type="nucleotide sequence ID" value="XM_009824827.1"/>
</dbReference>